<evidence type="ECO:0000256" key="1">
    <source>
        <dbReference type="ARBA" id="ARBA00001946"/>
    </source>
</evidence>
<comment type="similarity">
    <text evidence="12">Belongs to the protein kinase superfamily.</text>
</comment>
<evidence type="ECO:0000256" key="8">
    <source>
        <dbReference type="ARBA" id="ARBA00022842"/>
    </source>
</evidence>
<accession>A0A0A9ZAR1</accession>
<feature type="binding site" evidence="11">
    <location>
        <position position="54"/>
    </location>
    <ligand>
        <name>ATP</name>
        <dbReference type="ChEBI" id="CHEBI:30616"/>
    </ligand>
</feature>
<keyword evidence="10" id="KW-0744">Spermatogenesis</keyword>
<evidence type="ECO:0000256" key="10">
    <source>
        <dbReference type="ARBA" id="ARBA00022871"/>
    </source>
</evidence>
<dbReference type="EMBL" id="GBHO01002100">
    <property type="protein sequence ID" value="JAG41504.1"/>
    <property type="molecule type" value="Transcribed_RNA"/>
</dbReference>
<keyword evidence="14" id="KW-0418">Kinase</keyword>
<dbReference type="InterPro" id="IPR000719">
    <property type="entry name" value="Prot_kinase_dom"/>
</dbReference>
<dbReference type="InterPro" id="IPR008271">
    <property type="entry name" value="Ser/Thr_kinase_AS"/>
</dbReference>
<keyword evidence="5 11" id="KW-0547">Nucleotide-binding</keyword>
<dbReference type="InterPro" id="IPR011009">
    <property type="entry name" value="Kinase-like_dom_sf"/>
</dbReference>
<keyword evidence="6" id="KW-0221">Differentiation</keyword>
<dbReference type="GO" id="GO:0030154">
    <property type="term" value="P:cell differentiation"/>
    <property type="evidence" value="ECO:0007669"/>
    <property type="project" value="UniProtKB-KW"/>
</dbReference>
<evidence type="ECO:0000256" key="12">
    <source>
        <dbReference type="RuleBase" id="RU000304"/>
    </source>
</evidence>
<evidence type="ECO:0000256" key="3">
    <source>
        <dbReference type="ARBA" id="ARBA00022553"/>
    </source>
</evidence>
<sequence length="397" mass="45103">MAEPETTTGLKGQDEAVFKEMGYVFHRQIGSGSYAKVFLSEKTSGRNSVQLACKIIDAAEAPKEFTKKFLPRELDILSKVHHPNIIYIQGIFHRNGKILIFMQNAEEGDLLEYILKEQEISEKMAKHWSHQMLVALQYLHTFRIAHRDIKCENVLITRRLNAKLADFGFAKFVPSAKTLSKTYCGSIAYAAPEIMKGKPYQPIISDIWSLGVVIYVLFNKSLPFPLEKFTPKVIYKMQMTKQWKFRSKALSKYSAEAKDIVVHMLEPDVHRRPTAESLLLAEWFTVVDKGARVSLELTKYEKNALIQAEKAPVISGDAVLNTNKFDLLELKTDPFPSENVLVPEKPVVPEEREMREDSQGPPQLERMTELIDLKNVDIPPVVIETRDSLTPGTPAQT</sequence>
<evidence type="ECO:0000259" key="13">
    <source>
        <dbReference type="PROSITE" id="PS50011"/>
    </source>
</evidence>
<evidence type="ECO:0000256" key="6">
    <source>
        <dbReference type="ARBA" id="ARBA00022782"/>
    </source>
</evidence>
<evidence type="ECO:0000256" key="2">
    <source>
        <dbReference type="ARBA" id="ARBA00022473"/>
    </source>
</evidence>
<keyword evidence="14" id="KW-0808">Transferase</keyword>
<dbReference type="PANTHER" id="PTHR24346">
    <property type="entry name" value="MAP/MICROTUBULE AFFINITY-REGULATING KINASE"/>
    <property type="match status" value="1"/>
</dbReference>
<dbReference type="GO" id="GO:0000226">
    <property type="term" value="P:microtubule cytoskeleton organization"/>
    <property type="evidence" value="ECO:0007669"/>
    <property type="project" value="TreeGrafter"/>
</dbReference>
<evidence type="ECO:0000256" key="4">
    <source>
        <dbReference type="ARBA" id="ARBA00022723"/>
    </source>
</evidence>
<protein>
    <submittedName>
        <fullName evidence="14">Testis-specific serine/threonine-protein kinase 1</fullName>
    </submittedName>
</protein>
<evidence type="ECO:0000313" key="14">
    <source>
        <dbReference type="EMBL" id="JAG41504.1"/>
    </source>
</evidence>
<organism evidence="14">
    <name type="scientific">Lygus hesperus</name>
    <name type="common">Western plant bug</name>
    <dbReference type="NCBI Taxonomy" id="30085"/>
    <lineage>
        <taxon>Eukaryota</taxon>
        <taxon>Metazoa</taxon>
        <taxon>Ecdysozoa</taxon>
        <taxon>Arthropoda</taxon>
        <taxon>Hexapoda</taxon>
        <taxon>Insecta</taxon>
        <taxon>Pterygota</taxon>
        <taxon>Neoptera</taxon>
        <taxon>Paraneoptera</taxon>
        <taxon>Hemiptera</taxon>
        <taxon>Heteroptera</taxon>
        <taxon>Panheteroptera</taxon>
        <taxon>Cimicomorpha</taxon>
        <taxon>Miridae</taxon>
        <taxon>Mirini</taxon>
        <taxon>Lygus</taxon>
    </lineage>
</organism>
<proteinExistence type="inferred from homology"/>
<dbReference type="PANTHER" id="PTHR24346:SF102">
    <property type="entry name" value="TESTIS-SPECIFIC SERINE_THREONINE-PROTEIN KINASE 1"/>
    <property type="match status" value="1"/>
</dbReference>
<dbReference type="GO" id="GO:0007283">
    <property type="term" value="P:spermatogenesis"/>
    <property type="evidence" value="ECO:0007669"/>
    <property type="project" value="UniProtKB-KW"/>
</dbReference>
<feature type="domain" description="Protein kinase" evidence="13">
    <location>
        <begin position="23"/>
        <end position="284"/>
    </location>
</feature>
<gene>
    <name evidence="14" type="primary">TSSK1B_0</name>
    <name evidence="14" type="ORF">CM83_98805</name>
</gene>
<dbReference type="GO" id="GO:0050321">
    <property type="term" value="F:tau-protein kinase activity"/>
    <property type="evidence" value="ECO:0007669"/>
    <property type="project" value="TreeGrafter"/>
</dbReference>
<dbReference type="EMBL" id="GBRD01003530">
    <property type="protein sequence ID" value="JAG62291.1"/>
    <property type="molecule type" value="Transcribed_RNA"/>
</dbReference>
<dbReference type="PROSITE" id="PS00108">
    <property type="entry name" value="PROTEIN_KINASE_ST"/>
    <property type="match status" value="1"/>
</dbReference>
<keyword evidence="7 11" id="KW-0067">ATP-binding</keyword>
<keyword evidence="3" id="KW-0597">Phosphoprotein</keyword>
<keyword evidence="12" id="KW-0723">Serine/threonine-protein kinase</keyword>
<evidence type="ECO:0000313" key="15">
    <source>
        <dbReference type="EMBL" id="JAG62291.1"/>
    </source>
</evidence>
<dbReference type="AlphaFoldDB" id="A0A0A9ZAR1"/>
<reference evidence="14" key="2">
    <citation type="submission" date="2014-07" db="EMBL/GenBank/DDBJ databases">
        <authorList>
            <person name="Hull J."/>
        </authorList>
    </citation>
    <scope>NUCLEOTIDE SEQUENCE</scope>
</reference>
<dbReference type="SUPFAM" id="SSF56112">
    <property type="entry name" value="Protein kinase-like (PK-like)"/>
    <property type="match status" value="1"/>
</dbReference>
<dbReference type="GO" id="GO:0035556">
    <property type="term" value="P:intracellular signal transduction"/>
    <property type="evidence" value="ECO:0007669"/>
    <property type="project" value="TreeGrafter"/>
</dbReference>
<reference evidence="15" key="3">
    <citation type="submission" date="2014-09" db="EMBL/GenBank/DDBJ databases">
        <authorList>
            <person name="Magalhaes I.L.F."/>
            <person name="Oliveira U."/>
            <person name="Santos F.R."/>
            <person name="Vidigal T.H.D.A."/>
            <person name="Brescovit A.D."/>
            <person name="Santos A.J."/>
        </authorList>
    </citation>
    <scope>NUCLEOTIDE SEQUENCE</scope>
</reference>
<evidence type="ECO:0000256" key="9">
    <source>
        <dbReference type="ARBA" id="ARBA00022843"/>
    </source>
</evidence>
<keyword evidence="2" id="KW-0217">Developmental protein</keyword>
<dbReference type="Gene3D" id="1.10.510.10">
    <property type="entry name" value="Transferase(Phosphotransferase) domain 1"/>
    <property type="match status" value="1"/>
</dbReference>
<comment type="cofactor">
    <cofactor evidence="1">
        <name>Mg(2+)</name>
        <dbReference type="ChEBI" id="CHEBI:18420"/>
    </cofactor>
</comment>
<dbReference type="FunFam" id="1.10.510.10:FF:000571">
    <property type="entry name" value="Maternal embryonic leucine zipper kinase"/>
    <property type="match status" value="1"/>
</dbReference>
<keyword evidence="9" id="KW-0832">Ubl conjugation</keyword>
<dbReference type="Pfam" id="PF00069">
    <property type="entry name" value="Pkinase"/>
    <property type="match status" value="1"/>
</dbReference>
<dbReference type="PROSITE" id="PS50011">
    <property type="entry name" value="PROTEIN_KINASE_DOM"/>
    <property type="match status" value="1"/>
</dbReference>
<dbReference type="InterPro" id="IPR017441">
    <property type="entry name" value="Protein_kinase_ATP_BS"/>
</dbReference>
<keyword evidence="4" id="KW-0479">Metal-binding</keyword>
<dbReference type="GO" id="GO:0005524">
    <property type="term" value="F:ATP binding"/>
    <property type="evidence" value="ECO:0007669"/>
    <property type="project" value="UniProtKB-UniRule"/>
</dbReference>
<evidence type="ECO:0000256" key="11">
    <source>
        <dbReference type="PROSITE-ProRule" id="PRU10141"/>
    </source>
</evidence>
<dbReference type="SMART" id="SM00220">
    <property type="entry name" value="S_TKc"/>
    <property type="match status" value="1"/>
</dbReference>
<dbReference type="GO" id="GO:0005737">
    <property type="term" value="C:cytoplasm"/>
    <property type="evidence" value="ECO:0007669"/>
    <property type="project" value="TreeGrafter"/>
</dbReference>
<name>A0A0A9ZAR1_LYGHE</name>
<evidence type="ECO:0000256" key="7">
    <source>
        <dbReference type="ARBA" id="ARBA00022840"/>
    </source>
</evidence>
<evidence type="ECO:0000256" key="5">
    <source>
        <dbReference type="ARBA" id="ARBA00022741"/>
    </source>
</evidence>
<dbReference type="PROSITE" id="PS00107">
    <property type="entry name" value="PROTEIN_KINASE_ATP"/>
    <property type="match status" value="1"/>
</dbReference>
<keyword evidence="8" id="KW-0460">Magnesium</keyword>
<dbReference type="GO" id="GO:0000287">
    <property type="term" value="F:magnesium ion binding"/>
    <property type="evidence" value="ECO:0007669"/>
    <property type="project" value="UniProtKB-ARBA"/>
</dbReference>
<reference evidence="14" key="1">
    <citation type="journal article" date="2014" name="PLoS ONE">
        <title>Transcriptome-Based Identification of ABC Transporters in the Western Tarnished Plant Bug Lygus hesperus.</title>
        <authorList>
            <person name="Hull J.J."/>
            <person name="Chaney K."/>
            <person name="Geib S.M."/>
            <person name="Fabrick J.A."/>
            <person name="Brent C.S."/>
            <person name="Walsh D."/>
            <person name="Lavine L.C."/>
        </authorList>
    </citation>
    <scope>NUCLEOTIDE SEQUENCE</scope>
</reference>